<dbReference type="Proteomes" id="UP001144096">
    <property type="component" value="Unassembled WGS sequence"/>
</dbReference>
<comment type="caution">
    <text evidence="1">The sequence shown here is derived from an EMBL/GenBank/DDBJ whole genome shotgun (WGS) entry which is preliminary data.</text>
</comment>
<dbReference type="RefSeq" id="WP_257924975.1">
    <property type="nucleotide sequence ID" value="NZ_JAMXQV010000025.1"/>
</dbReference>
<protein>
    <submittedName>
        <fullName evidence="1">Uncharacterized protein</fullName>
    </submittedName>
</protein>
<gene>
    <name evidence="1" type="ORF">M8542_36835</name>
</gene>
<keyword evidence="2" id="KW-1185">Reference proteome</keyword>
<dbReference type="EMBL" id="JAMXQV010000025">
    <property type="protein sequence ID" value="MCR6488410.1"/>
    <property type="molecule type" value="Genomic_DNA"/>
</dbReference>
<organism evidence="1 2">
    <name type="scientific">Amycolatopsis iheyensis</name>
    <dbReference type="NCBI Taxonomy" id="2945988"/>
    <lineage>
        <taxon>Bacteria</taxon>
        <taxon>Bacillati</taxon>
        <taxon>Actinomycetota</taxon>
        <taxon>Actinomycetes</taxon>
        <taxon>Pseudonocardiales</taxon>
        <taxon>Pseudonocardiaceae</taxon>
        <taxon>Amycolatopsis</taxon>
    </lineage>
</organism>
<name>A0A9X2SQC4_9PSEU</name>
<proteinExistence type="predicted"/>
<evidence type="ECO:0000313" key="2">
    <source>
        <dbReference type="Proteomes" id="UP001144096"/>
    </source>
</evidence>
<sequence>MIEIEFLDVLGMKVKSYYEELFIETAEDGSEIDSFIEVPERHEDRYERLVVSDGGVGGFVVCGKVRVCEE</sequence>
<dbReference type="AlphaFoldDB" id="A0A9X2SQC4"/>
<reference evidence="1" key="1">
    <citation type="submission" date="2022-06" db="EMBL/GenBank/DDBJ databases">
        <title>Amycolatopsis iheyaensis sp. nov., a new species of the genus Amycolatopsis isolated from soil in Iheya island, Japan.</title>
        <authorList>
            <person name="Ngamcharungchit C."/>
            <person name="Kanto H."/>
            <person name="Take A."/>
            <person name="Intra B."/>
            <person name="Matsumoto A."/>
            <person name="Panbangred W."/>
            <person name="Inahashi Y."/>
        </authorList>
    </citation>
    <scope>NUCLEOTIDE SEQUENCE</scope>
    <source>
        <strain evidence="1">OK19-0408</strain>
    </source>
</reference>
<accession>A0A9X2SQC4</accession>
<evidence type="ECO:0000313" key="1">
    <source>
        <dbReference type="EMBL" id="MCR6488410.1"/>
    </source>
</evidence>